<organism evidence="2 3">
    <name type="scientific">Lupinus luteus</name>
    <name type="common">European yellow lupine</name>
    <dbReference type="NCBI Taxonomy" id="3873"/>
    <lineage>
        <taxon>Eukaryota</taxon>
        <taxon>Viridiplantae</taxon>
        <taxon>Streptophyta</taxon>
        <taxon>Embryophyta</taxon>
        <taxon>Tracheophyta</taxon>
        <taxon>Spermatophyta</taxon>
        <taxon>Magnoliopsida</taxon>
        <taxon>eudicotyledons</taxon>
        <taxon>Gunneridae</taxon>
        <taxon>Pentapetalae</taxon>
        <taxon>rosids</taxon>
        <taxon>fabids</taxon>
        <taxon>Fabales</taxon>
        <taxon>Fabaceae</taxon>
        <taxon>Papilionoideae</taxon>
        <taxon>50 kb inversion clade</taxon>
        <taxon>genistoids sensu lato</taxon>
        <taxon>core genistoids</taxon>
        <taxon>Genisteae</taxon>
        <taxon>Lupinus</taxon>
    </lineage>
</organism>
<evidence type="ECO:0000313" key="3">
    <source>
        <dbReference type="Proteomes" id="UP001497480"/>
    </source>
</evidence>
<keyword evidence="3" id="KW-1185">Reference proteome</keyword>
<evidence type="ECO:0000256" key="1">
    <source>
        <dbReference type="SAM" id="MobiDB-lite"/>
    </source>
</evidence>
<protein>
    <submittedName>
        <fullName evidence="2">Uncharacterized protein</fullName>
    </submittedName>
</protein>
<proteinExistence type="predicted"/>
<name>A0AAV1Y171_LUPLU</name>
<reference evidence="2 3" key="1">
    <citation type="submission" date="2024-03" db="EMBL/GenBank/DDBJ databases">
        <authorList>
            <person name="Martinez-Hernandez J."/>
        </authorList>
    </citation>
    <scope>NUCLEOTIDE SEQUENCE [LARGE SCALE GENOMIC DNA]</scope>
</reference>
<dbReference type="Proteomes" id="UP001497480">
    <property type="component" value="Unassembled WGS sequence"/>
</dbReference>
<sequence length="138" mass="15738">MGPTDYFIFVYTFQQLKQLNPKSPPKEQEQLLSSGELGRGAFLFGYERSIVAPLAFNLRDVIHSINCHSLIPYFRFNLVRHRTTPVQYYHKNQKSSGHKRLEFDGGGDPTPAREKGSGSIREAELAETMNRLVPVIEI</sequence>
<evidence type="ECO:0000313" key="2">
    <source>
        <dbReference type="EMBL" id="CAL0327767.1"/>
    </source>
</evidence>
<feature type="compositionally biased region" description="Basic and acidic residues" evidence="1">
    <location>
        <begin position="111"/>
        <end position="120"/>
    </location>
</feature>
<dbReference type="EMBL" id="CAXHTB010000020">
    <property type="protein sequence ID" value="CAL0327767.1"/>
    <property type="molecule type" value="Genomic_DNA"/>
</dbReference>
<accession>A0AAV1Y171</accession>
<comment type="caution">
    <text evidence="2">The sequence shown here is derived from an EMBL/GenBank/DDBJ whole genome shotgun (WGS) entry which is preliminary data.</text>
</comment>
<gene>
    <name evidence="2" type="ORF">LLUT_LOCUS28827</name>
</gene>
<feature type="region of interest" description="Disordered" evidence="1">
    <location>
        <begin position="90"/>
        <end position="120"/>
    </location>
</feature>
<dbReference type="AlphaFoldDB" id="A0AAV1Y171"/>